<feature type="transmembrane region" description="Helical" evidence="1">
    <location>
        <begin position="568"/>
        <end position="587"/>
    </location>
</feature>
<reference evidence="2 3" key="1">
    <citation type="submission" date="2020-07" db="EMBL/GenBank/DDBJ databases">
        <title>Sequencing the genomes of 1000 actinobacteria strains.</title>
        <authorList>
            <person name="Klenk H.-P."/>
        </authorList>
    </citation>
    <scope>NUCLEOTIDE SEQUENCE [LARGE SCALE GENOMIC DNA]</scope>
    <source>
        <strain evidence="2 3">DSM 29531</strain>
    </source>
</reference>
<feature type="transmembrane region" description="Helical" evidence="1">
    <location>
        <begin position="73"/>
        <end position="94"/>
    </location>
</feature>
<feature type="transmembrane region" description="Helical" evidence="1">
    <location>
        <begin position="541"/>
        <end position="561"/>
    </location>
</feature>
<dbReference type="RefSeq" id="WP_179482090.1">
    <property type="nucleotide sequence ID" value="NZ_JACCFW010000001.1"/>
</dbReference>
<feature type="transmembrane region" description="Helical" evidence="1">
    <location>
        <begin position="228"/>
        <end position="245"/>
    </location>
</feature>
<dbReference type="EMBL" id="JACCFW010000001">
    <property type="protein sequence ID" value="NYJ75432.1"/>
    <property type="molecule type" value="Genomic_DNA"/>
</dbReference>
<feature type="transmembrane region" description="Helical" evidence="1">
    <location>
        <begin position="254"/>
        <end position="273"/>
    </location>
</feature>
<feature type="transmembrane region" description="Helical" evidence="1">
    <location>
        <begin position="424"/>
        <end position="447"/>
    </location>
</feature>
<feature type="transmembrane region" description="Helical" evidence="1">
    <location>
        <begin position="45"/>
        <end position="66"/>
    </location>
</feature>
<dbReference type="AlphaFoldDB" id="A0A853DDH0"/>
<evidence type="ECO:0000256" key="1">
    <source>
        <dbReference type="SAM" id="Phobius"/>
    </source>
</evidence>
<feature type="transmembrane region" description="Helical" evidence="1">
    <location>
        <begin position="454"/>
        <end position="475"/>
    </location>
</feature>
<keyword evidence="3" id="KW-1185">Reference proteome</keyword>
<protein>
    <submittedName>
        <fullName evidence="2">Uncharacterized protein</fullName>
    </submittedName>
</protein>
<feature type="transmembrane region" description="Helical" evidence="1">
    <location>
        <begin position="373"/>
        <end position="392"/>
    </location>
</feature>
<sequence length="755" mass="80583">MRTGRHSTVVQRTAVGAAARWLPAVVCLVASYAAAHTHVPLGQSLIYLVATIWSVLMPGVLVLRLCRGQADSLLAELSVGFVVGIMVQLVAWAAFVSLGVGGWLALYPVPVVAAAALIPQWRARLRSTPYARREPWWAAWSLAASYVVAVGLLATRTFATNPLPPSRVRWYPDLYWHVAVAASARTSVPPAVPQVSGQTLKYHWFSHAHMAADSLVSHVDVLLVASRLWYLPVYAAILVLTYLLATRLARTPKAGIVALVLLLVNAGIDPLRWVNAFGSDALVPLSPSEILGLPVLLVTTWWVIDIVRGARPTRAGWVLLGLMLLTCAGSKSSNLPVLACGLLLVVAGQLIRRLRRRHGPTGTTDADGALRPTLITLGLCLVVIGLTAPYLAGGSNVSTLKTFALSRNRAVALIDPGGHPGGPLLWGLLIALSAVTLLQFAALLVAVPLRADPAVVLIAGMLVAGFAATQLIYHPSDSEVYFLRGVVPLSEVLIAWGLAVAVHRARPPLWVLALSALAGSAVLGVVRRFSGTHAPGAHSALTAASVVVGVCVLLLLGGLVAWHRCGPLVRAVLAALLVGAVVIPAAVPFAQTGLSHSTVDEPSNLLTSGDIAGTTWLRTHTPETTLIATNVHCRAGMTHHICDARALWVTGLGLRRAFVESWGYTDQAYATAKHPHPGEKGVFYWSASFYDQPRLRLNDAAFNAPTAYDLRYLYDHGVRYLFGSTRASAVSPELANLAQQVFHQGDVTIYRLHRP</sequence>
<gene>
    <name evidence="2" type="ORF">HNR15_002395</name>
</gene>
<accession>A0A853DDH0</accession>
<feature type="transmembrane region" description="Helical" evidence="1">
    <location>
        <begin position="21"/>
        <end position="39"/>
    </location>
</feature>
<evidence type="ECO:0000313" key="3">
    <source>
        <dbReference type="Proteomes" id="UP000571817"/>
    </source>
</evidence>
<keyword evidence="1" id="KW-0812">Transmembrane</keyword>
<keyword evidence="1" id="KW-0472">Membrane</keyword>
<feature type="transmembrane region" description="Helical" evidence="1">
    <location>
        <begin position="481"/>
        <end position="502"/>
    </location>
</feature>
<keyword evidence="1" id="KW-1133">Transmembrane helix</keyword>
<organism evidence="2 3">
    <name type="scientific">Allobranchiibius huperziae</name>
    <dbReference type="NCBI Taxonomy" id="1874116"/>
    <lineage>
        <taxon>Bacteria</taxon>
        <taxon>Bacillati</taxon>
        <taxon>Actinomycetota</taxon>
        <taxon>Actinomycetes</taxon>
        <taxon>Micrococcales</taxon>
        <taxon>Dermacoccaceae</taxon>
        <taxon>Allobranchiibius</taxon>
    </lineage>
</organism>
<feature type="transmembrane region" description="Helical" evidence="1">
    <location>
        <begin position="509"/>
        <end position="529"/>
    </location>
</feature>
<name>A0A853DDH0_9MICO</name>
<evidence type="ECO:0000313" key="2">
    <source>
        <dbReference type="EMBL" id="NYJ75432.1"/>
    </source>
</evidence>
<feature type="transmembrane region" description="Helical" evidence="1">
    <location>
        <begin position="139"/>
        <end position="159"/>
    </location>
</feature>
<comment type="caution">
    <text evidence="2">The sequence shown here is derived from an EMBL/GenBank/DDBJ whole genome shotgun (WGS) entry which is preliminary data.</text>
</comment>
<dbReference type="Proteomes" id="UP000571817">
    <property type="component" value="Unassembled WGS sequence"/>
</dbReference>
<proteinExistence type="predicted"/>
<feature type="transmembrane region" description="Helical" evidence="1">
    <location>
        <begin position="100"/>
        <end position="118"/>
    </location>
</feature>
<feature type="transmembrane region" description="Helical" evidence="1">
    <location>
        <begin position="335"/>
        <end position="352"/>
    </location>
</feature>